<dbReference type="InterPro" id="IPR033922">
    <property type="entry name" value="NAD_bind_Glu_DH"/>
</dbReference>
<evidence type="ECO:0000313" key="8">
    <source>
        <dbReference type="Proteomes" id="UP000078555"/>
    </source>
</evidence>
<feature type="compositionally biased region" description="Basic and acidic residues" evidence="5">
    <location>
        <begin position="468"/>
        <end position="478"/>
    </location>
</feature>
<dbReference type="InterPro" id="IPR006095">
    <property type="entry name" value="Glu/Leu/Phe/Val/Trp_DH"/>
</dbReference>
<sequence length="942" mass="106204">MSIKLCGLQNYGYDDSAQLDSKIGELHERVVARNRNEPEFLQAFEEVLSSLGPVFKKDNMYLGVLENIAEPERVIQFRVPWVNDKGEHKINRGFRVQYSSVLGPYKGGLRFHPTVNLSVIKFLGFEQIFKNSLTTLPMGGGKGGSDFDPKGKSENEILSFCQSFMTNLFRYIGPNTDVPAGDIGVGGREIGFMFGQYKKLKNSFEGVLTGKNIKWGGSNIRSEATGYGVVYFAENALNDLHDKLRNKKCVVSGSGNVAQYLVEKLIEKGAIVLTMSDSDGYILEKNGFTKEQLNYIMDLKNNKRERLKEYVKYSKTAKYFEKQKPWDVPCDIVFPCATQNEINENDADLLIKNNCKMIVEGANMPTHIRAIHKLKLNKIIICPSKAANAGGVAVSGLEMSQNSMRLQWTAEETDKKLQNIMKNIYDQCCNASRNYLNETDLVSGANIAGFLKAPNIPACAGKKKKKKSENGKVHENVHTHLSQPTGRESHAQCIHIYLYAGGLHTFYCTWKNGTHSALCCCFFPAKLSYLLVGNPKSLPCAGSDSVHNFPRKVRNNMTQVKIRPSFAQSSIREKKRKKLKNGLPQSAGKGLGFPRAAKYFSKVRKLAVKKSPICRKSREKEYPLRHANMCARAIRTHVLAGIGRNRYIFPRPSSNSPLVNLRGKTNFHPYVRSRENVASERGYRDTQVFKPSGDNMVDRENGLVKSLNDSVTAEELFLSKNIYRDVKKKVSPGPIKTTTIEKVTKIPKVVFKERMKDIVKKEKKVVTKEVEVEKIVEVIENKDEIIYNEIKVPTYVDVPITQPRQEIYYKKISKNIPKGVELMVTQTLQVPKIKPKYVEIPVPIYVPCYIEVPIPVQFIPFEQNELKEYFTAGLSNNAKICKFPSGYNYHVDDDLSKGETTHMSTNKHPNTGEEENANPLMPEDLGQQFPAEHLPAENMVTA</sequence>
<dbReference type="InterPro" id="IPR046346">
    <property type="entry name" value="Aminoacid_DH-like_N_sf"/>
</dbReference>
<dbReference type="CDD" id="cd05313">
    <property type="entry name" value="NAD_bind_2_Glu_DH"/>
    <property type="match status" value="1"/>
</dbReference>
<dbReference type="NCBIfam" id="NF006929">
    <property type="entry name" value="PRK09414.1"/>
    <property type="match status" value="1"/>
</dbReference>
<evidence type="ECO:0000256" key="5">
    <source>
        <dbReference type="SAM" id="MobiDB-lite"/>
    </source>
</evidence>
<dbReference type="Gene3D" id="3.40.50.720">
    <property type="entry name" value="NAD(P)-binding Rossmann-like Domain"/>
    <property type="match status" value="1"/>
</dbReference>
<dbReference type="Proteomes" id="UP000078555">
    <property type="component" value="Unassembled WGS sequence"/>
</dbReference>
<proteinExistence type="inferred from homology"/>
<feature type="domain" description="Glutamate/phenylalanine/leucine/valine/L-tryptophan dehydrogenase C-terminal" evidence="6">
    <location>
        <begin position="218"/>
        <end position="461"/>
    </location>
</feature>
<keyword evidence="3 4" id="KW-0560">Oxidoreductase</keyword>
<feature type="region of interest" description="Disordered" evidence="5">
    <location>
        <begin position="462"/>
        <end position="484"/>
    </location>
</feature>
<dbReference type="GO" id="GO:0005829">
    <property type="term" value="C:cytosol"/>
    <property type="evidence" value="ECO:0007669"/>
    <property type="project" value="TreeGrafter"/>
</dbReference>
<dbReference type="FunFam" id="1.10.285.10:FF:000001">
    <property type="entry name" value="Glutamate dehydrogenase"/>
    <property type="match status" value="1"/>
</dbReference>
<dbReference type="EC" id="1.4.1.4" evidence="2"/>
<name>A0A1A8YFY9_PLAOA</name>
<dbReference type="Pfam" id="PF02812">
    <property type="entry name" value="ELFV_dehydrog_N"/>
    <property type="match status" value="1"/>
</dbReference>
<evidence type="ECO:0000256" key="3">
    <source>
        <dbReference type="ARBA" id="ARBA00023002"/>
    </source>
</evidence>
<dbReference type="InterPro" id="IPR006096">
    <property type="entry name" value="Glu/Leu/Phe/Val/Trp_DH_C"/>
</dbReference>
<dbReference type="PANTHER" id="PTHR43571">
    <property type="entry name" value="NADP-SPECIFIC GLUTAMATE DEHYDROGENASE 1-RELATED"/>
    <property type="match status" value="1"/>
</dbReference>
<dbReference type="Pfam" id="PF00208">
    <property type="entry name" value="ELFV_dehydrog"/>
    <property type="match status" value="1"/>
</dbReference>
<evidence type="ECO:0000256" key="2">
    <source>
        <dbReference type="ARBA" id="ARBA00012907"/>
    </source>
</evidence>
<evidence type="ECO:0000256" key="4">
    <source>
        <dbReference type="RuleBase" id="RU004417"/>
    </source>
</evidence>
<comment type="similarity">
    <text evidence="1 4">Belongs to the Glu/Leu/Phe/Val dehydrogenases family.</text>
</comment>
<dbReference type="InterPro" id="IPR033524">
    <property type="entry name" value="Glu/Leu/Phe/Val_DH_AS"/>
</dbReference>
<dbReference type="Gene3D" id="1.10.285.10">
    <property type="entry name" value="Glutamate Dehydrogenase, chain A, domain 3"/>
    <property type="match status" value="2"/>
</dbReference>
<dbReference type="PRINTS" id="PR00082">
    <property type="entry name" value="GLFDHDRGNASE"/>
</dbReference>
<evidence type="ECO:0000313" key="7">
    <source>
        <dbReference type="EMBL" id="SBT30443.1"/>
    </source>
</evidence>
<protein>
    <recommendedName>
        <fullName evidence="2">glutamate dehydrogenase (NADP(+))</fullName>
        <ecNumber evidence="2">1.4.1.4</ecNumber>
    </recommendedName>
</protein>
<dbReference type="Gene3D" id="3.40.50.10860">
    <property type="entry name" value="Leucine Dehydrogenase, chain A, domain 1"/>
    <property type="match status" value="1"/>
</dbReference>
<dbReference type="EMBL" id="FLRD01000001">
    <property type="protein sequence ID" value="SBT30443.1"/>
    <property type="molecule type" value="Genomic_DNA"/>
</dbReference>
<reference evidence="8" key="1">
    <citation type="submission" date="2016-05" db="EMBL/GenBank/DDBJ databases">
        <authorList>
            <person name="Naeem Raeece"/>
        </authorList>
    </citation>
    <scope>NUCLEOTIDE SEQUENCE [LARGE SCALE GENOMIC DNA]</scope>
</reference>
<organism evidence="7 8">
    <name type="scientific">Plasmodium ovale wallikeri</name>
    <dbReference type="NCBI Taxonomy" id="864142"/>
    <lineage>
        <taxon>Eukaryota</taxon>
        <taxon>Sar</taxon>
        <taxon>Alveolata</taxon>
        <taxon>Apicomplexa</taxon>
        <taxon>Aconoidasida</taxon>
        <taxon>Haemosporida</taxon>
        <taxon>Plasmodiidae</taxon>
        <taxon>Plasmodium</taxon>
        <taxon>Plasmodium (Plasmodium)</taxon>
    </lineage>
</organism>
<dbReference type="GO" id="GO:0004354">
    <property type="term" value="F:glutamate dehydrogenase (NADP+) activity"/>
    <property type="evidence" value="ECO:0007669"/>
    <property type="project" value="UniProtKB-EC"/>
</dbReference>
<dbReference type="AlphaFoldDB" id="A0A1A8YFY9"/>
<feature type="region of interest" description="Disordered" evidence="5">
    <location>
        <begin position="897"/>
        <end position="942"/>
    </location>
</feature>
<gene>
    <name evidence="7" type="ORF">POVWA1_001060</name>
</gene>
<dbReference type="SUPFAM" id="SSF53223">
    <property type="entry name" value="Aminoacid dehydrogenase-like, N-terminal domain"/>
    <property type="match status" value="1"/>
</dbReference>
<dbReference type="FunFam" id="3.40.50.10860:FF:000002">
    <property type="entry name" value="Glutamate dehydrogenase"/>
    <property type="match status" value="1"/>
</dbReference>
<evidence type="ECO:0000259" key="6">
    <source>
        <dbReference type="SMART" id="SM00839"/>
    </source>
</evidence>
<keyword evidence="8" id="KW-1185">Reference proteome</keyword>
<dbReference type="PROSITE" id="PS00074">
    <property type="entry name" value="GLFV_DEHYDROGENASE"/>
    <property type="match status" value="1"/>
</dbReference>
<dbReference type="FunFam" id="3.40.50.720:FF:000030">
    <property type="entry name" value="Glutamate dehydrogenase"/>
    <property type="match status" value="1"/>
</dbReference>
<dbReference type="SUPFAM" id="SSF51735">
    <property type="entry name" value="NAD(P)-binding Rossmann-fold domains"/>
    <property type="match status" value="1"/>
</dbReference>
<dbReference type="InterPro" id="IPR036291">
    <property type="entry name" value="NAD(P)-bd_dom_sf"/>
</dbReference>
<accession>A0A1A8YFY9</accession>
<dbReference type="InterPro" id="IPR050724">
    <property type="entry name" value="Glu_Leu_Phe_Val_DH"/>
</dbReference>
<dbReference type="InterPro" id="IPR006097">
    <property type="entry name" value="Glu/Leu/Phe/Val/Trp_DH_dimer"/>
</dbReference>
<dbReference type="GO" id="GO:0006537">
    <property type="term" value="P:glutamate biosynthetic process"/>
    <property type="evidence" value="ECO:0007669"/>
    <property type="project" value="TreeGrafter"/>
</dbReference>
<evidence type="ECO:0000256" key="1">
    <source>
        <dbReference type="ARBA" id="ARBA00006382"/>
    </source>
</evidence>
<dbReference type="SMART" id="SM00839">
    <property type="entry name" value="ELFV_dehydrog"/>
    <property type="match status" value="1"/>
</dbReference>
<dbReference type="PANTHER" id="PTHR43571:SF1">
    <property type="entry name" value="NADP-SPECIFIC GLUTAMATE DEHYDROGENASE 1-RELATED"/>
    <property type="match status" value="1"/>
</dbReference>